<comment type="caution">
    <text evidence="2">The sequence shown here is derived from an EMBL/GenBank/DDBJ whole genome shotgun (WGS) entry which is preliminary data.</text>
</comment>
<evidence type="ECO:0008006" key="4">
    <source>
        <dbReference type="Google" id="ProtNLM"/>
    </source>
</evidence>
<gene>
    <name evidence="2" type="ORF">QVD17_30133</name>
</gene>
<proteinExistence type="predicted"/>
<feature type="chain" id="PRO_5042238322" description="Secreted protein" evidence="1">
    <location>
        <begin position="24"/>
        <end position="83"/>
    </location>
</feature>
<protein>
    <recommendedName>
        <fullName evidence="4">Secreted protein</fullName>
    </recommendedName>
</protein>
<accession>A0AAD8K271</accession>
<keyword evidence="3" id="KW-1185">Reference proteome</keyword>
<name>A0AAD8K271_TARER</name>
<keyword evidence="1" id="KW-0732">Signal</keyword>
<reference evidence="2" key="1">
    <citation type="journal article" date="2023" name="bioRxiv">
        <title>Improved chromosome-level genome assembly for marigold (Tagetes erecta).</title>
        <authorList>
            <person name="Jiang F."/>
            <person name="Yuan L."/>
            <person name="Wang S."/>
            <person name="Wang H."/>
            <person name="Xu D."/>
            <person name="Wang A."/>
            <person name="Fan W."/>
        </authorList>
    </citation>
    <scope>NUCLEOTIDE SEQUENCE</scope>
    <source>
        <strain evidence="2">WSJ</strain>
        <tissue evidence="2">Leaf</tissue>
    </source>
</reference>
<dbReference type="Proteomes" id="UP001229421">
    <property type="component" value="Unassembled WGS sequence"/>
</dbReference>
<evidence type="ECO:0000313" key="3">
    <source>
        <dbReference type="Proteomes" id="UP001229421"/>
    </source>
</evidence>
<feature type="signal peptide" evidence="1">
    <location>
        <begin position="1"/>
        <end position="23"/>
    </location>
</feature>
<evidence type="ECO:0000256" key="1">
    <source>
        <dbReference type="SAM" id="SignalP"/>
    </source>
</evidence>
<organism evidence="2 3">
    <name type="scientific">Tagetes erecta</name>
    <name type="common">African marigold</name>
    <dbReference type="NCBI Taxonomy" id="13708"/>
    <lineage>
        <taxon>Eukaryota</taxon>
        <taxon>Viridiplantae</taxon>
        <taxon>Streptophyta</taxon>
        <taxon>Embryophyta</taxon>
        <taxon>Tracheophyta</taxon>
        <taxon>Spermatophyta</taxon>
        <taxon>Magnoliopsida</taxon>
        <taxon>eudicotyledons</taxon>
        <taxon>Gunneridae</taxon>
        <taxon>Pentapetalae</taxon>
        <taxon>asterids</taxon>
        <taxon>campanulids</taxon>
        <taxon>Asterales</taxon>
        <taxon>Asteraceae</taxon>
        <taxon>Asteroideae</taxon>
        <taxon>Heliantheae alliance</taxon>
        <taxon>Tageteae</taxon>
        <taxon>Tagetes</taxon>
    </lineage>
</organism>
<dbReference type="AlphaFoldDB" id="A0AAD8K271"/>
<dbReference type="EMBL" id="JAUHHV010000008">
    <property type="protein sequence ID" value="KAK1414389.1"/>
    <property type="molecule type" value="Genomic_DNA"/>
</dbReference>
<evidence type="ECO:0000313" key="2">
    <source>
        <dbReference type="EMBL" id="KAK1414389.1"/>
    </source>
</evidence>
<sequence>MEKAVSCSFLWIVLSFELELIQIKNFVHPSFFCESRGFELCEYKSTTNNQCIWFLNTNTLQNPNSSFHLHRLLTSLRRRCRFR</sequence>